<evidence type="ECO:0000313" key="2">
    <source>
        <dbReference type="EMBL" id="GMH17253.1"/>
    </source>
</evidence>
<sequence>MVEEEVRFGWERQKGRESKLLLAAAAAIYVVRLRVRSRPREKSAGPRPTELQKDDRPSGLTTKKSTCKKPTNSGQLCSKKSQGGRSKKPTKGANAQG</sequence>
<evidence type="ECO:0000313" key="3">
    <source>
        <dbReference type="Proteomes" id="UP001279734"/>
    </source>
</evidence>
<keyword evidence="3" id="KW-1185">Reference proteome</keyword>
<gene>
    <name evidence="2" type="ORF">Nepgr_019094</name>
</gene>
<organism evidence="2 3">
    <name type="scientific">Nepenthes gracilis</name>
    <name type="common">Slender pitcher plant</name>
    <dbReference type="NCBI Taxonomy" id="150966"/>
    <lineage>
        <taxon>Eukaryota</taxon>
        <taxon>Viridiplantae</taxon>
        <taxon>Streptophyta</taxon>
        <taxon>Embryophyta</taxon>
        <taxon>Tracheophyta</taxon>
        <taxon>Spermatophyta</taxon>
        <taxon>Magnoliopsida</taxon>
        <taxon>eudicotyledons</taxon>
        <taxon>Gunneridae</taxon>
        <taxon>Pentapetalae</taxon>
        <taxon>Caryophyllales</taxon>
        <taxon>Nepenthaceae</taxon>
        <taxon>Nepenthes</taxon>
    </lineage>
</organism>
<feature type="region of interest" description="Disordered" evidence="1">
    <location>
        <begin position="35"/>
        <end position="97"/>
    </location>
</feature>
<name>A0AAD3SSL3_NEPGR</name>
<protein>
    <submittedName>
        <fullName evidence="2">Uncharacterized protein</fullName>
    </submittedName>
</protein>
<feature type="compositionally biased region" description="Basic and acidic residues" evidence="1">
    <location>
        <begin position="38"/>
        <end position="57"/>
    </location>
</feature>
<reference evidence="2" key="1">
    <citation type="submission" date="2023-05" db="EMBL/GenBank/DDBJ databases">
        <title>Nepenthes gracilis genome sequencing.</title>
        <authorList>
            <person name="Fukushima K."/>
        </authorList>
    </citation>
    <scope>NUCLEOTIDE SEQUENCE</scope>
    <source>
        <strain evidence="2">SING2019-196</strain>
    </source>
</reference>
<dbReference type="EMBL" id="BSYO01000017">
    <property type="protein sequence ID" value="GMH17253.1"/>
    <property type="molecule type" value="Genomic_DNA"/>
</dbReference>
<accession>A0AAD3SSL3</accession>
<feature type="compositionally biased region" description="Polar residues" evidence="1">
    <location>
        <begin position="59"/>
        <end position="84"/>
    </location>
</feature>
<evidence type="ECO:0000256" key="1">
    <source>
        <dbReference type="SAM" id="MobiDB-lite"/>
    </source>
</evidence>
<comment type="caution">
    <text evidence="2">The sequence shown here is derived from an EMBL/GenBank/DDBJ whole genome shotgun (WGS) entry which is preliminary data.</text>
</comment>
<dbReference type="Proteomes" id="UP001279734">
    <property type="component" value="Unassembled WGS sequence"/>
</dbReference>
<proteinExistence type="predicted"/>
<dbReference type="AlphaFoldDB" id="A0AAD3SSL3"/>